<dbReference type="OrthoDB" id="9109152at2"/>
<name>A0A9Q6WNK4_9BURK</name>
<feature type="compositionally biased region" description="Polar residues" evidence="1">
    <location>
        <begin position="48"/>
        <end position="61"/>
    </location>
</feature>
<feature type="region of interest" description="Disordered" evidence="1">
    <location>
        <begin position="45"/>
        <end position="67"/>
    </location>
</feature>
<dbReference type="Proteomes" id="UP000509548">
    <property type="component" value="Chromosome 2"/>
</dbReference>
<sequence>MLEHIDPVVLVAVLRVSSTPLFSAWMARASSYEPWVEATRTHRERTADVQSGMQSGMQTGASEVRHG</sequence>
<dbReference type="EMBL" id="CP015959">
    <property type="protein sequence ID" value="QLB64939.1"/>
    <property type="molecule type" value="Genomic_DNA"/>
</dbReference>
<gene>
    <name evidence="2" type="ORF">A9O66_21200</name>
</gene>
<organism evidence="2 3">
    <name type="scientific">Paraburkholderia caribensis</name>
    <dbReference type="NCBI Taxonomy" id="75105"/>
    <lineage>
        <taxon>Bacteria</taxon>
        <taxon>Pseudomonadati</taxon>
        <taxon>Pseudomonadota</taxon>
        <taxon>Betaproteobacteria</taxon>
        <taxon>Burkholderiales</taxon>
        <taxon>Burkholderiaceae</taxon>
        <taxon>Paraburkholderia</taxon>
    </lineage>
</organism>
<protein>
    <submittedName>
        <fullName evidence="2">Uncharacterized protein</fullName>
    </submittedName>
</protein>
<evidence type="ECO:0000313" key="3">
    <source>
        <dbReference type="Proteomes" id="UP000509548"/>
    </source>
</evidence>
<evidence type="ECO:0000256" key="1">
    <source>
        <dbReference type="SAM" id="MobiDB-lite"/>
    </source>
</evidence>
<proteinExistence type="predicted"/>
<reference evidence="2 3" key="1">
    <citation type="journal article" date="2014" name="Genome Announc.">
        <title>Draft Genome Sequence of the Haloacid-Degrading Burkholderia caribensis Strain MBA4.</title>
        <authorList>
            <person name="Pan Y."/>
            <person name="Kong K.F."/>
            <person name="Tsang J.S."/>
        </authorList>
    </citation>
    <scope>NUCLEOTIDE SEQUENCE [LARGE SCALE GENOMIC DNA]</scope>
    <source>
        <strain evidence="2 3">852011</strain>
    </source>
</reference>
<accession>A0A9Q6WNK4</accession>
<dbReference type="RefSeq" id="WP_062917162.1">
    <property type="nucleotide sequence ID" value="NZ_CADFFV010000034.1"/>
</dbReference>
<dbReference type="AlphaFoldDB" id="A0A9Q6WNK4"/>
<evidence type="ECO:0000313" key="2">
    <source>
        <dbReference type="EMBL" id="QLB64939.1"/>
    </source>
</evidence>